<reference evidence="1" key="1">
    <citation type="submission" date="2021-06" db="EMBL/GenBank/DDBJ databases">
        <authorList>
            <person name="Kallberg Y."/>
            <person name="Tangrot J."/>
            <person name="Rosling A."/>
        </authorList>
    </citation>
    <scope>NUCLEOTIDE SEQUENCE</scope>
    <source>
        <strain evidence="1">FL966</strain>
    </source>
</reference>
<protein>
    <submittedName>
        <fullName evidence="1">8789_t:CDS:1</fullName>
    </submittedName>
</protein>
<dbReference type="Proteomes" id="UP000789759">
    <property type="component" value="Unassembled WGS sequence"/>
</dbReference>
<dbReference type="EMBL" id="CAJVQA010006549">
    <property type="protein sequence ID" value="CAG8642404.1"/>
    <property type="molecule type" value="Genomic_DNA"/>
</dbReference>
<gene>
    <name evidence="1" type="ORF">CPELLU_LOCUS8921</name>
</gene>
<evidence type="ECO:0000313" key="2">
    <source>
        <dbReference type="Proteomes" id="UP000789759"/>
    </source>
</evidence>
<dbReference type="AlphaFoldDB" id="A0A9N9GXR4"/>
<keyword evidence="2" id="KW-1185">Reference proteome</keyword>
<accession>A0A9N9GXR4</accession>
<organism evidence="1 2">
    <name type="scientific">Cetraspora pellucida</name>
    <dbReference type="NCBI Taxonomy" id="1433469"/>
    <lineage>
        <taxon>Eukaryota</taxon>
        <taxon>Fungi</taxon>
        <taxon>Fungi incertae sedis</taxon>
        <taxon>Mucoromycota</taxon>
        <taxon>Glomeromycotina</taxon>
        <taxon>Glomeromycetes</taxon>
        <taxon>Diversisporales</taxon>
        <taxon>Gigasporaceae</taxon>
        <taxon>Cetraspora</taxon>
    </lineage>
</organism>
<proteinExistence type="predicted"/>
<sequence length="51" mass="5876">MSVSSIKNYNTTKILKKAKELIENIINNNMSENKIIVKYAKNNLQCFINNS</sequence>
<comment type="caution">
    <text evidence="1">The sequence shown here is derived from an EMBL/GenBank/DDBJ whole genome shotgun (WGS) entry which is preliminary data.</text>
</comment>
<evidence type="ECO:0000313" key="1">
    <source>
        <dbReference type="EMBL" id="CAG8642404.1"/>
    </source>
</evidence>
<name>A0A9N9GXR4_9GLOM</name>